<keyword evidence="7" id="KW-0460">Magnesium</keyword>
<dbReference type="InterPro" id="IPR032828">
    <property type="entry name" value="PolyA_RNA-bd"/>
</dbReference>
<evidence type="ECO:0000256" key="2">
    <source>
        <dbReference type="ARBA" id="ARBA00022679"/>
    </source>
</evidence>
<keyword evidence="4 11" id="KW-0548">Nucleotidyltransferase</keyword>
<evidence type="ECO:0000256" key="4">
    <source>
        <dbReference type="ARBA" id="ARBA00022695"/>
    </source>
</evidence>
<dbReference type="Gene3D" id="3.30.460.10">
    <property type="entry name" value="Beta Polymerase, domain 2"/>
    <property type="match status" value="1"/>
</dbReference>
<dbReference type="GO" id="GO:0000166">
    <property type="term" value="F:nucleotide binding"/>
    <property type="evidence" value="ECO:0007669"/>
    <property type="project" value="UniProtKB-KW"/>
</dbReference>
<dbReference type="GO" id="GO:1990817">
    <property type="term" value="F:poly(A) RNA polymerase activity"/>
    <property type="evidence" value="ECO:0007669"/>
    <property type="project" value="UniProtKB-EC"/>
</dbReference>
<feature type="domain" description="Poly A polymerase head" evidence="9">
    <location>
        <begin position="28"/>
        <end position="149"/>
    </location>
</feature>
<comment type="similarity">
    <text evidence="8">Belongs to the tRNA nucleotidyltransferase/poly(A) polymerase family.</text>
</comment>
<dbReference type="PROSITE" id="PS51257">
    <property type="entry name" value="PROKAR_LIPOPROTEIN"/>
    <property type="match status" value="1"/>
</dbReference>
<dbReference type="EMBL" id="CP036291">
    <property type="protein sequence ID" value="QDU89887.1"/>
    <property type="molecule type" value="Genomic_DNA"/>
</dbReference>
<evidence type="ECO:0000259" key="9">
    <source>
        <dbReference type="Pfam" id="PF01743"/>
    </source>
</evidence>
<feature type="domain" description="tRNA nucleotidyltransferase/poly(A) polymerase RNA and SrmB- binding" evidence="10">
    <location>
        <begin position="176"/>
        <end position="235"/>
    </location>
</feature>
<evidence type="ECO:0000313" key="11">
    <source>
        <dbReference type="EMBL" id="QDU89887.1"/>
    </source>
</evidence>
<keyword evidence="8" id="KW-0694">RNA-binding</keyword>
<evidence type="ECO:0000313" key="12">
    <source>
        <dbReference type="Proteomes" id="UP000317429"/>
    </source>
</evidence>
<proteinExistence type="inferred from homology"/>
<dbReference type="CDD" id="cd05398">
    <property type="entry name" value="NT_ClassII-CCAase"/>
    <property type="match status" value="1"/>
</dbReference>
<dbReference type="Pfam" id="PF12627">
    <property type="entry name" value="PolyA_pol_RNAbd"/>
    <property type="match status" value="1"/>
</dbReference>
<dbReference type="OrthoDB" id="9805698at2"/>
<dbReference type="Pfam" id="PF01743">
    <property type="entry name" value="PolyA_pol"/>
    <property type="match status" value="1"/>
</dbReference>
<keyword evidence="3" id="KW-0819">tRNA processing</keyword>
<dbReference type="Gene3D" id="1.10.3090.10">
    <property type="entry name" value="cca-adding enzyme, domain 2"/>
    <property type="match status" value="1"/>
</dbReference>
<dbReference type="KEGG" id="pnd:Pla175_32830"/>
<evidence type="ECO:0000256" key="8">
    <source>
        <dbReference type="RuleBase" id="RU003953"/>
    </source>
</evidence>
<dbReference type="AlphaFoldDB" id="A0A518DEJ2"/>
<dbReference type="PANTHER" id="PTHR46173">
    <property type="entry name" value="CCA TRNA NUCLEOTIDYLTRANSFERASE 1, MITOCHONDRIAL"/>
    <property type="match status" value="1"/>
</dbReference>
<evidence type="ECO:0000256" key="6">
    <source>
        <dbReference type="ARBA" id="ARBA00022741"/>
    </source>
</evidence>
<dbReference type="InterPro" id="IPR043519">
    <property type="entry name" value="NT_sf"/>
</dbReference>
<dbReference type="InterPro" id="IPR002646">
    <property type="entry name" value="PolA_pol_head_dom"/>
</dbReference>
<comment type="cofactor">
    <cofactor evidence="1">
        <name>Mg(2+)</name>
        <dbReference type="ChEBI" id="CHEBI:18420"/>
    </cofactor>
</comment>
<dbReference type="GO" id="GO:0000049">
    <property type="term" value="F:tRNA binding"/>
    <property type="evidence" value="ECO:0007669"/>
    <property type="project" value="TreeGrafter"/>
</dbReference>
<evidence type="ECO:0000256" key="5">
    <source>
        <dbReference type="ARBA" id="ARBA00022723"/>
    </source>
</evidence>
<keyword evidence="2 8" id="KW-0808">Transferase</keyword>
<evidence type="ECO:0000256" key="3">
    <source>
        <dbReference type="ARBA" id="ARBA00022694"/>
    </source>
</evidence>
<accession>A0A518DEJ2</accession>
<dbReference type="SUPFAM" id="SSF81301">
    <property type="entry name" value="Nucleotidyltransferase"/>
    <property type="match status" value="1"/>
</dbReference>
<dbReference type="Proteomes" id="UP000317429">
    <property type="component" value="Chromosome"/>
</dbReference>
<dbReference type="GO" id="GO:0008033">
    <property type="term" value="P:tRNA processing"/>
    <property type="evidence" value="ECO:0007669"/>
    <property type="project" value="UniProtKB-KW"/>
</dbReference>
<dbReference type="PANTHER" id="PTHR46173:SF1">
    <property type="entry name" value="CCA TRNA NUCLEOTIDYLTRANSFERASE 1, MITOCHONDRIAL"/>
    <property type="match status" value="1"/>
</dbReference>
<keyword evidence="5" id="KW-0479">Metal-binding</keyword>
<keyword evidence="12" id="KW-1185">Reference proteome</keyword>
<gene>
    <name evidence="11" type="ORF">Pla175_32830</name>
</gene>
<dbReference type="EC" id="2.7.7.19" evidence="11"/>
<dbReference type="GO" id="GO:0046872">
    <property type="term" value="F:metal ion binding"/>
    <property type="evidence" value="ECO:0007669"/>
    <property type="project" value="UniProtKB-KW"/>
</dbReference>
<dbReference type="InterPro" id="IPR050264">
    <property type="entry name" value="Bact_CCA-adding_enz_type3_sf"/>
</dbReference>
<protein>
    <submittedName>
        <fullName evidence="11">tRNA nucleotidyltransferase/poly(A) polymerase</fullName>
        <ecNumber evidence="11">2.7.7.19</ecNumber>
    </submittedName>
</protein>
<dbReference type="RefSeq" id="WP_145287260.1">
    <property type="nucleotide sequence ID" value="NZ_CP036291.1"/>
</dbReference>
<dbReference type="SUPFAM" id="SSF81891">
    <property type="entry name" value="Poly A polymerase C-terminal region-like"/>
    <property type="match status" value="1"/>
</dbReference>
<evidence type="ECO:0000259" key="10">
    <source>
        <dbReference type="Pfam" id="PF12627"/>
    </source>
</evidence>
<reference evidence="11 12" key="1">
    <citation type="submission" date="2019-02" db="EMBL/GenBank/DDBJ databases">
        <title>Deep-cultivation of Planctomycetes and their phenomic and genomic characterization uncovers novel biology.</title>
        <authorList>
            <person name="Wiegand S."/>
            <person name="Jogler M."/>
            <person name="Boedeker C."/>
            <person name="Pinto D."/>
            <person name="Vollmers J."/>
            <person name="Rivas-Marin E."/>
            <person name="Kohn T."/>
            <person name="Peeters S.H."/>
            <person name="Heuer A."/>
            <person name="Rast P."/>
            <person name="Oberbeckmann S."/>
            <person name="Bunk B."/>
            <person name="Jeske O."/>
            <person name="Meyerdierks A."/>
            <person name="Storesund J.E."/>
            <person name="Kallscheuer N."/>
            <person name="Luecker S."/>
            <person name="Lage O.M."/>
            <person name="Pohl T."/>
            <person name="Merkel B.J."/>
            <person name="Hornburger P."/>
            <person name="Mueller R.-W."/>
            <person name="Bruemmer F."/>
            <person name="Labrenz M."/>
            <person name="Spormann A.M."/>
            <person name="Op den Camp H."/>
            <person name="Overmann J."/>
            <person name="Amann R."/>
            <person name="Jetten M.S.M."/>
            <person name="Mascher T."/>
            <person name="Medema M.H."/>
            <person name="Devos D.P."/>
            <person name="Kaster A.-K."/>
            <person name="Ovreas L."/>
            <person name="Rohde M."/>
            <person name="Galperin M.Y."/>
            <person name="Jogler C."/>
        </authorList>
    </citation>
    <scope>NUCLEOTIDE SEQUENCE [LARGE SCALE GENOMIC DNA]</scope>
    <source>
        <strain evidence="11 12">Pla175</strain>
    </source>
</reference>
<sequence>MINPDRQRDFAADVAARLRAAGYQALWAGGCVRDALLGKTPKDYDVATSATPDQVRQVFGKQRTIAIGAAFGVITVKGRRGAGQIEVATFRKDVGYSDGRRPDRVEFTDAEQDARRRDFTINGMFYDPADDHVIDYVGGAEDLAARVVRAIGDPEARFDEDKLRMLRAVRFAATLDFEIEADTFAAISRHAEELSAVSAERVAAELVRMLACPGRRRALELLAQCGLLEHVLPEFAGRPEAEREVAMWTLDRLDWPSTAAALAVLTWGALPRVVAEMTQRLRLSNALAAAVGWMNANADALAAAEDLSWPQLQPLLIAPEAGTLIDLIEARAGGPTAGTLVCREKLALPPEELNPAPLLDGTDLIEAGIAAGPTVGRLLRVVREAQLEGTIATRDDAIALALAAAGRG</sequence>
<evidence type="ECO:0000256" key="7">
    <source>
        <dbReference type="ARBA" id="ARBA00022842"/>
    </source>
</evidence>
<evidence type="ECO:0000256" key="1">
    <source>
        <dbReference type="ARBA" id="ARBA00001946"/>
    </source>
</evidence>
<keyword evidence="6" id="KW-0547">Nucleotide-binding</keyword>
<name>A0A518DEJ2_9BACT</name>
<organism evidence="11 12">
    <name type="scientific">Pirellulimonas nuda</name>
    <dbReference type="NCBI Taxonomy" id="2528009"/>
    <lineage>
        <taxon>Bacteria</taxon>
        <taxon>Pseudomonadati</taxon>
        <taxon>Planctomycetota</taxon>
        <taxon>Planctomycetia</taxon>
        <taxon>Pirellulales</taxon>
        <taxon>Lacipirellulaceae</taxon>
        <taxon>Pirellulimonas</taxon>
    </lineage>
</organism>